<feature type="binding site" evidence="5">
    <location>
        <begin position="123"/>
        <end position="125"/>
    </location>
    <ligand>
        <name>2-oxoglutarate</name>
        <dbReference type="ChEBI" id="CHEBI:16810"/>
    </ligand>
</feature>
<evidence type="ECO:0000313" key="9">
    <source>
        <dbReference type="Proteomes" id="UP000011960"/>
    </source>
</evidence>
<dbReference type="GO" id="GO:0035513">
    <property type="term" value="P:oxidative RNA demethylation"/>
    <property type="evidence" value="ECO:0007669"/>
    <property type="project" value="TreeGrafter"/>
</dbReference>
<keyword evidence="4 6" id="KW-0408">Iron</keyword>
<dbReference type="Proteomes" id="UP000011960">
    <property type="component" value="Unassembled WGS sequence"/>
</dbReference>
<evidence type="ECO:0000256" key="5">
    <source>
        <dbReference type="PIRSR" id="PIRSR604574-1"/>
    </source>
</evidence>
<feature type="domain" description="Fe2OG dioxygenase" evidence="7">
    <location>
        <begin position="116"/>
        <end position="216"/>
    </location>
</feature>
<feature type="binding site" evidence="6">
    <location>
        <position position="190"/>
    </location>
    <ligand>
        <name>Fe cation</name>
        <dbReference type="ChEBI" id="CHEBI:24875"/>
        <note>catalytic</note>
    </ligand>
</feature>
<dbReference type="PROSITE" id="PS51471">
    <property type="entry name" value="FE2OG_OXY"/>
    <property type="match status" value="1"/>
</dbReference>
<dbReference type="GO" id="GO:0008198">
    <property type="term" value="F:ferrous iron binding"/>
    <property type="evidence" value="ECO:0007669"/>
    <property type="project" value="TreeGrafter"/>
</dbReference>
<feature type="binding site" evidence="5">
    <location>
        <position position="164"/>
    </location>
    <ligand>
        <name>substrate</name>
    </ligand>
</feature>
<reference evidence="8 9" key="1">
    <citation type="journal article" date="2013" name="Genome Announc.">
        <title>Genome Sequence of Hydrothermal Arsenic-Respiring Bacterium Marinobacter santoriniensis NKSG1T.</title>
        <authorList>
            <person name="Handley K.M."/>
            <person name="Upton M."/>
            <person name="Beatson S.A."/>
            <person name="Hery M."/>
            <person name="Lloyd J.R."/>
        </authorList>
    </citation>
    <scope>NUCLEOTIDE SEQUENCE [LARGE SCALE GENOMIC DNA]</scope>
    <source>
        <strain evidence="8 9">NKSG1</strain>
    </source>
</reference>
<dbReference type="NCBIfam" id="NF011930">
    <property type="entry name" value="PRK15401.1"/>
    <property type="match status" value="1"/>
</dbReference>
<dbReference type="PATRIC" id="fig|1288826.3.peg.445"/>
<dbReference type="SUPFAM" id="SSF51197">
    <property type="entry name" value="Clavaminate synthase-like"/>
    <property type="match status" value="1"/>
</dbReference>
<dbReference type="STRING" id="1288826.MSNKSG1_02303"/>
<evidence type="ECO:0000256" key="3">
    <source>
        <dbReference type="ARBA" id="ARBA00023002"/>
    </source>
</evidence>
<dbReference type="InterPro" id="IPR037151">
    <property type="entry name" value="AlkB-like_sf"/>
</dbReference>
<comment type="caution">
    <text evidence="8">The sequence shown here is derived from an EMBL/GenBank/DDBJ whole genome shotgun (WGS) entry which is preliminary data.</text>
</comment>
<feature type="binding site" evidence="5">
    <location>
        <begin position="207"/>
        <end position="213"/>
    </location>
    <ligand>
        <name>2-oxoglutarate</name>
        <dbReference type="ChEBI" id="CHEBI:16810"/>
    </ligand>
</feature>
<feature type="binding site" evidence="5">
    <location>
        <begin position="79"/>
        <end position="81"/>
    </location>
    <ligand>
        <name>substrate</name>
    </ligand>
</feature>
<proteinExistence type="predicted"/>
<evidence type="ECO:0000256" key="6">
    <source>
        <dbReference type="PIRSR" id="PIRSR604574-2"/>
    </source>
</evidence>
<dbReference type="Gene3D" id="2.60.120.590">
    <property type="entry name" value="Alpha-ketoglutarate-dependent dioxygenase AlkB-like"/>
    <property type="match status" value="1"/>
</dbReference>
<dbReference type="eggNOG" id="COG3145">
    <property type="taxonomic scope" value="Bacteria"/>
</dbReference>
<dbReference type="InterPro" id="IPR004574">
    <property type="entry name" value="Alkb"/>
</dbReference>
<dbReference type="OrthoDB" id="9796932at2"/>
<feature type="binding site" evidence="6">
    <location>
        <position position="134"/>
    </location>
    <ligand>
        <name>Fe cation</name>
        <dbReference type="ChEBI" id="CHEBI:24875"/>
        <note>catalytic</note>
    </ligand>
</feature>
<feature type="binding site" evidence="5">
    <location>
        <position position="138"/>
    </location>
    <ligand>
        <name>substrate</name>
    </ligand>
</feature>
<dbReference type="AlphaFoldDB" id="M7D9P9"/>
<keyword evidence="2 8" id="KW-0223">Dioxygenase</keyword>
<dbReference type="Pfam" id="PF13532">
    <property type="entry name" value="2OG-FeII_Oxy_2"/>
    <property type="match status" value="1"/>
</dbReference>
<dbReference type="RefSeq" id="WP_008937622.1">
    <property type="nucleotide sequence ID" value="NZ_APAT01000005.1"/>
</dbReference>
<accession>M7D9P9</accession>
<sequence length="216" mass="23850">MTLDLFDNAQPEYSQEVLEEGAILLRGFARASAQTLVAAIESVSGQAAFRYMETPGGHTMSAAMTCCGELGWVTDRRGYRYTQNDPETGAPWPEMPRVFRELAVMAAEAAGFPGFAPDACLINRYRPGAKMGLHQDRDERDFSQPIVSVSLGLPLVFQFGGPRRSDRPLRVPLSHGDVIVWGGPVRRHYHGVLTLRRGAHPLTGDCRYNLTFRKAG</sequence>
<comment type="cofactor">
    <cofactor evidence="6">
        <name>Fe(2+)</name>
        <dbReference type="ChEBI" id="CHEBI:29033"/>
    </cofactor>
    <text evidence="6">Binds 1 Fe(2+) ion per subunit.</text>
</comment>
<gene>
    <name evidence="8" type="ORF">MSNKSG1_02303</name>
</gene>
<dbReference type="GO" id="GO:0035515">
    <property type="term" value="F:oxidative RNA demethylase activity"/>
    <property type="evidence" value="ECO:0007669"/>
    <property type="project" value="TreeGrafter"/>
</dbReference>
<evidence type="ECO:0000313" key="8">
    <source>
        <dbReference type="EMBL" id="EMP57413.1"/>
    </source>
</evidence>
<protein>
    <submittedName>
        <fullName evidence="8">Alpha-ketoglutarate-dependent dioxygenase AlkB</fullName>
    </submittedName>
</protein>
<evidence type="ECO:0000256" key="1">
    <source>
        <dbReference type="ARBA" id="ARBA00022723"/>
    </source>
</evidence>
<name>M7D9P9_9GAMM</name>
<dbReference type="GO" id="GO:0035516">
    <property type="term" value="F:broad specificity oxidative DNA demethylase activity"/>
    <property type="evidence" value="ECO:0007669"/>
    <property type="project" value="TreeGrafter"/>
</dbReference>
<dbReference type="GO" id="GO:0005737">
    <property type="term" value="C:cytoplasm"/>
    <property type="evidence" value="ECO:0007669"/>
    <property type="project" value="TreeGrafter"/>
</dbReference>
<dbReference type="PANTHER" id="PTHR16557">
    <property type="entry name" value="ALKYLATED DNA REPAIR PROTEIN ALKB-RELATED"/>
    <property type="match status" value="1"/>
</dbReference>
<organism evidence="8 9">
    <name type="scientific">Marinobacter santoriniensis NKSG1</name>
    <dbReference type="NCBI Taxonomy" id="1288826"/>
    <lineage>
        <taxon>Bacteria</taxon>
        <taxon>Pseudomonadati</taxon>
        <taxon>Pseudomonadota</taxon>
        <taxon>Gammaproteobacteria</taxon>
        <taxon>Pseudomonadales</taxon>
        <taxon>Marinobacteraceae</taxon>
        <taxon>Marinobacter</taxon>
    </lineage>
</organism>
<evidence type="ECO:0000256" key="4">
    <source>
        <dbReference type="ARBA" id="ARBA00023004"/>
    </source>
</evidence>
<feature type="binding site" evidence="5">
    <location>
        <position position="72"/>
    </location>
    <ligand>
        <name>substrate</name>
    </ligand>
</feature>
<dbReference type="PANTHER" id="PTHR16557:SF2">
    <property type="entry name" value="NUCLEIC ACID DIOXYGENASE ALKBH1"/>
    <property type="match status" value="1"/>
</dbReference>
<keyword evidence="9" id="KW-1185">Reference proteome</keyword>
<feature type="binding site" evidence="6">
    <location>
        <position position="136"/>
    </location>
    <ligand>
        <name>Fe cation</name>
        <dbReference type="ChEBI" id="CHEBI:24875"/>
        <note>catalytic</note>
    </ligand>
</feature>
<keyword evidence="1 6" id="KW-0479">Metal-binding</keyword>
<keyword evidence="3" id="KW-0560">Oxidoreductase</keyword>
<dbReference type="EMBL" id="APAT01000005">
    <property type="protein sequence ID" value="EMP57413.1"/>
    <property type="molecule type" value="Genomic_DNA"/>
</dbReference>
<dbReference type="InterPro" id="IPR005123">
    <property type="entry name" value="Oxoglu/Fe-dep_dioxygenase_dom"/>
</dbReference>
<dbReference type="InterPro" id="IPR027450">
    <property type="entry name" value="AlkB-like"/>
</dbReference>
<evidence type="ECO:0000256" key="2">
    <source>
        <dbReference type="ARBA" id="ARBA00022964"/>
    </source>
</evidence>
<evidence type="ECO:0000259" key="7">
    <source>
        <dbReference type="PROSITE" id="PS51471"/>
    </source>
</evidence>